<dbReference type="InterPro" id="IPR011051">
    <property type="entry name" value="RmlC_Cupin_sf"/>
</dbReference>
<evidence type="ECO:0000313" key="2">
    <source>
        <dbReference type="EMBL" id="QFR42711.1"/>
    </source>
</evidence>
<feature type="domain" description="Cupin type-2" evidence="1">
    <location>
        <begin position="40"/>
        <end position="106"/>
    </location>
</feature>
<dbReference type="PANTHER" id="PTHR37694:SF1">
    <property type="entry name" value="SLR8022 PROTEIN"/>
    <property type="match status" value="1"/>
</dbReference>
<name>A0AAJ4DM64_9BACT</name>
<dbReference type="Pfam" id="PF07883">
    <property type="entry name" value="Cupin_2"/>
    <property type="match status" value="1"/>
</dbReference>
<dbReference type="Proteomes" id="UP000326061">
    <property type="component" value="Chromosome"/>
</dbReference>
<reference evidence="3" key="1">
    <citation type="submission" date="2019-06" db="EMBL/GenBank/DDBJ databases">
        <title>Sulfurimonas gotlandica sp. nov., a chemoautotrophic and psychrotolerant epsilonproteobacterium isolated from a pelagic redoxcline, and an emended description of the genus Sulfurimonas.</title>
        <authorList>
            <person name="Wang S."/>
            <person name="Jiang L."/>
            <person name="Shao Z."/>
        </authorList>
    </citation>
    <scope>NUCLEOTIDE SEQUENCE [LARGE SCALE GENOMIC DNA]</scope>
    <source>
        <strain evidence="3">1-1N</strain>
    </source>
</reference>
<dbReference type="InterPro" id="IPR014710">
    <property type="entry name" value="RmlC-like_jellyroll"/>
</dbReference>
<protein>
    <submittedName>
        <fullName evidence="2">Cupin domain-containing protein</fullName>
    </submittedName>
</protein>
<dbReference type="EMBL" id="CP041166">
    <property type="protein sequence ID" value="QFR42711.1"/>
    <property type="molecule type" value="Genomic_DNA"/>
</dbReference>
<dbReference type="InterPro" id="IPR013096">
    <property type="entry name" value="Cupin_2"/>
</dbReference>
<dbReference type="PANTHER" id="PTHR37694">
    <property type="entry name" value="SLR8022 PROTEIN"/>
    <property type="match status" value="1"/>
</dbReference>
<accession>A0AAJ4DM64</accession>
<dbReference type="SUPFAM" id="SSF51182">
    <property type="entry name" value="RmlC-like cupins"/>
    <property type="match status" value="1"/>
</dbReference>
<keyword evidence="3" id="KW-1185">Reference proteome</keyword>
<dbReference type="RefSeq" id="WP_152298776.1">
    <property type="nucleotide sequence ID" value="NZ_CP041166.1"/>
</dbReference>
<dbReference type="KEGG" id="suln:FJR47_01795"/>
<dbReference type="AlphaFoldDB" id="A0AAJ4DM64"/>
<evidence type="ECO:0000313" key="3">
    <source>
        <dbReference type="Proteomes" id="UP000326061"/>
    </source>
</evidence>
<dbReference type="CDD" id="cd02222">
    <property type="entry name" value="cupin_TM1459-like"/>
    <property type="match status" value="1"/>
</dbReference>
<organism evidence="2 3">
    <name type="scientific">Sulfurimonas xiamenensis</name>
    <dbReference type="NCBI Taxonomy" id="2590021"/>
    <lineage>
        <taxon>Bacteria</taxon>
        <taxon>Pseudomonadati</taxon>
        <taxon>Campylobacterota</taxon>
        <taxon>Epsilonproteobacteria</taxon>
        <taxon>Campylobacterales</taxon>
        <taxon>Sulfurimonadaceae</taxon>
        <taxon>Sulfurimonas</taxon>
    </lineage>
</organism>
<evidence type="ECO:0000259" key="1">
    <source>
        <dbReference type="Pfam" id="PF07883"/>
    </source>
</evidence>
<sequence length="118" mass="12984">MYLHKEINSIEAVPQKAGKGVSMKMLLSPDESPNFAMRNFIIEAGGYMPLHTNSVEHEQYVLSGRASVQIEDEIIEAKAGDILLIPAGVSHSYKTLGEEAYSFLCLVPNSEDCITLIK</sequence>
<proteinExistence type="predicted"/>
<gene>
    <name evidence="2" type="ORF">FJR47_01795</name>
</gene>
<dbReference type="Gene3D" id="2.60.120.10">
    <property type="entry name" value="Jelly Rolls"/>
    <property type="match status" value="1"/>
</dbReference>